<evidence type="ECO:0000256" key="1">
    <source>
        <dbReference type="SAM" id="SignalP"/>
    </source>
</evidence>
<reference evidence="2 3" key="1">
    <citation type="journal article" date="2020" name="BMC Genomics">
        <title>Intraspecific diversification of the crop wild relative Brassica cretica Lam. using demographic model selection.</title>
        <authorList>
            <person name="Kioukis A."/>
            <person name="Michalopoulou V.A."/>
            <person name="Briers L."/>
            <person name="Pirintsos S."/>
            <person name="Studholme D.J."/>
            <person name="Pavlidis P."/>
            <person name="Sarris P.F."/>
        </authorList>
    </citation>
    <scope>NUCLEOTIDE SEQUENCE [LARGE SCALE GENOMIC DNA]</scope>
    <source>
        <strain evidence="3">cv. PFS-1207/04</strain>
    </source>
</reference>
<dbReference type="EMBL" id="QGKV02000297">
    <property type="protein sequence ID" value="KAF3605824.1"/>
    <property type="molecule type" value="Genomic_DNA"/>
</dbReference>
<evidence type="ECO:0000313" key="2">
    <source>
        <dbReference type="EMBL" id="KAF3605824.1"/>
    </source>
</evidence>
<proteinExistence type="predicted"/>
<gene>
    <name evidence="2" type="ORF">DY000_02046170</name>
</gene>
<sequence>MDKRRCLRHSGQFTVSSVFLCLLLQLLKDPDLSGDVGIARSFVPLLCDVSAPFDGSLLLSRLLMGAHRDGTGVELLKPPLVSACYPPVLQLMASHCRVWITGITVCHLLEITASGVDSTASDGRTRVRSTLLRLFYGSNRLRDGSGIISLAVSTANFKIVHGTVKVVLLKSRVALDLGYGASVSLRLLAAMESTRPLLYPPWIGRAFRDEAVSLICRFSLARSISSSCVLEPGCLVLTWFCLGSGLQQSLVLISGGRRRVSTRRSPPQSLLCPVSPLSRLGFSTSFLLHLLWFSSDSGRIRRTKPASEGILSFPGISHGGSPEWISVAAFAFPDPDLSGDVGIARSFVPLLCDVSAPFDGSLLLSRLLMGAHRDGTGVELLKPSLVSACYPLCFNSWLLIVGFGLPGSRFVIFLRLQRLEWTLPLVMAGPGRGQPCFAYSTVRVTFGTVCGPLDCSPAVFFSGLCGFDVGSDIFSLAVSTANFKVVHGFVSIS</sequence>
<comment type="caution">
    <text evidence="2">The sequence shown here is derived from an EMBL/GenBank/DDBJ whole genome shotgun (WGS) entry which is preliminary data.</text>
</comment>
<feature type="chain" id="PRO_5045316707" evidence="1">
    <location>
        <begin position="35"/>
        <end position="493"/>
    </location>
</feature>
<keyword evidence="1" id="KW-0732">Signal</keyword>
<dbReference type="Proteomes" id="UP000266723">
    <property type="component" value="Unassembled WGS sequence"/>
</dbReference>
<organism evidence="2 3">
    <name type="scientific">Brassica cretica</name>
    <name type="common">Mustard</name>
    <dbReference type="NCBI Taxonomy" id="69181"/>
    <lineage>
        <taxon>Eukaryota</taxon>
        <taxon>Viridiplantae</taxon>
        <taxon>Streptophyta</taxon>
        <taxon>Embryophyta</taxon>
        <taxon>Tracheophyta</taxon>
        <taxon>Spermatophyta</taxon>
        <taxon>Magnoliopsida</taxon>
        <taxon>eudicotyledons</taxon>
        <taxon>Gunneridae</taxon>
        <taxon>Pentapetalae</taxon>
        <taxon>rosids</taxon>
        <taxon>malvids</taxon>
        <taxon>Brassicales</taxon>
        <taxon>Brassicaceae</taxon>
        <taxon>Brassiceae</taxon>
        <taxon>Brassica</taxon>
    </lineage>
</organism>
<evidence type="ECO:0000313" key="3">
    <source>
        <dbReference type="Proteomes" id="UP000266723"/>
    </source>
</evidence>
<name>A0ABQ7ESL4_BRACR</name>
<protein>
    <submittedName>
        <fullName evidence="2">Uncharacterized protein</fullName>
    </submittedName>
</protein>
<accession>A0ABQ7ESL4</accession>
<feature type="signal peptide" evidence="1">
    <location>
        <begin position="1"/>
        <end position="34"/>
    </location>
</feature>
<keyword evidence="3" id="KW-1185">Reference proteome</keyword>